<dbReference type="SUPFAM" id="SSF53335">
    <property type="entry name" value="S-adenosyl-L-methionine-dependent methyltransferases"/>
    <property type="match status" value="1"/>
</dbReference>
<gene>
    <name evidence="2" type="ORF">PHSY_007485</name>
</gene>
<dbReference type="PANTHER" id="PTHR14614:SF162">
    <property type="entry name" value="EXPRESSED PROTEIN"/>
    <property type="match status" value="1"/>
</dbReference>
<dbReference type="PANTHER" id="PTHR14614">
    <property type="entry name" value="HEPATOCELLULAR CARCINOMA-ASSOCIATED ANTIGEN"/>
    <property type="match status" value="1"/>
</dbReference>
<dbReference type="GO" id="GO:0005737">
    <property type="term" value="C:cytoplasm"/>
    <property type="evidence" value="ECO:0007669"/>
    <property type="project" value="TreeGrafter"/>
</dbReference>
<dbReference type="HOGENOM" id="CLU_089365_0_0_1"/>
<evidence type="ECO:0000313" key="3">
    <source>
        <dbReference type="Proteomes" id="UP000014071"/>
    </source>
</evidence>
<dbReference type="GeneID" id="24112748"/>
<dbReference type="GO" id="GO:0008757">
    <property type="term" value="F:S-adenosylmethionine-dependent methyltransferase activity"/>
    <property type="evidence" value="ECO:0007669"/>
    <property type="project" value="UniProtKB-ARBA"/>
</dbReference>
<dbReference type="InterPro" id="IPR029063">
    <property type="entry name" value="SAM-dependent_MTases_sf"/>
</dbReference>
<dbReference type="STRING" id="1305764.R9PF78"/>
<dbReference type="OrthoDB" id="194386at2759"/>
<dbReference type="Proteomes" id="UP000014071">
    <property type="component" value="Unassembled WGS sequence"/>
</dbReference>
<dbReference type="EMBL" id="DF238833">
    <property type="protein sequence ID" value="GAC99882.1"/>
    <property type="molecule type" value="Genomic_DNA"/>
</dbReference>
<feature type="region of interest" description="Disordered" evidence="1">
    <location>
        <begin position="1"/>
        <end position="38"/>
    </location>
</feature>
<dbReference type="AlphaFoldDB" id="R9PF78"/>
<sequence>MPRKQPVRGSSSFNDDPGNATRDDDQNSDSETDNQAEPSMTSLYNDAVNLPAHQTKHLAELMYRFPSIDTSFRLVQRNDTNSTGSSLWLSSQVLSSYLIHTYAKTSRKGPPDASRKWMLELGSGTGLLSLLMARLGWEVVATDIPPVLDTVLKPNIDAGLYQPINIGAAKADQAHVNELDWTIPPQNWRWHPHLGYPTTAQLPASLPAAAIPRPQSFDLIVTADTIYEPSLVHPLLLTIAHLYQRQGQPRPTVLLALERRDPSHITEALRTAHEQYSLPFKQIPSKRIRKIFDSLGDGATWSRDDWDGVEIWKL</sequence>
<accession>R9PF78</accession>
<evidence type="ECO:0000256" key="1">
    <source>
        <dbReference type="SAM" id="MobiDB-lite"/>
    </source>
</evidence>
<dbReference type="eggNOG" id="ENOG502S5E4">
    <property type="taxonomic scope" value="Eukaryota"/>
</dbReference>
<organism evidence="2 3">
    <name type="scientific">Pseudozyma hubeiensis (strain SY62)</name>
    <name type="common">Yeast</name>
    <dbReference type="NCBI Taxonomy" id="1305764"/>
    <lineage>
        <taxon>Eukaryota</taxon>
        <taxon>Fungi</taxon>
        <taxon>Dikarya</taxon>
        <taxon>Basidiomycota</taxon>
        <taxon>Ustilaginomycotina</taxon>
        <taxon>Ustilaginomycetes</taxon>
        <taxon>Ustilaginales</taxon>
        <taxon>Ustilaginaceae</taxon>
        <taxon>Pseudozyma</taxon>
    </lineage>
</organism>
<dbReference type="RefSeq" id="XP_012193469.1">
    <property type="nucleotide sequence ID" value="XM_012338079.1"/>
</dbReference>
<dbReference type="Gene3D" id="3.40.50.150">
    <property type="entry name" value="Vaccinia Virus protein VP39"/>
    <property type="match status" value="1"/>
</dbReference>
<name>R9PF78_PSEHS</name>
<evidence type="ECO:0000313" key="2">
    <source>
        <dbReference type="EMBL" id="GAC99882.1"/>
    </source>
</evidence>
<proteinExistence type="predicted"/>
<dbReference type="Pfam" id="PF10294">
    <property type="entry name" value="Methyltransf_16"/>
    <property type="match status" value="1"/>
</dbReference>
<dbReference type="InterPro" id="IPR019410">
    <property type="entry name" value="Methyltransf_16"/>
</dbReference>
<dbReference type="GO" id="GO:0005634">
    <property type="term" value="C:nucleus"/>
    <property type="evidence" value="ECO:0007669"/>
    <property type="project" value="TreeGrafter"/>
</dbReference>
<keyword evidence="3" id="KW-1185">Reference proteome</keyword>
<reference evidence="3" key="1">
    <citation type="journal article" date="2013" name="Genome Announc.">
        <title>Draft genome sequence of the basidiomycetous yeast-like fungus Pseudozyma hubeiensis SY62, which produces an abundant amount of the biosurfactant mannosylerythritol lipids.</title>
        <authorList>
            <person name="Konishi M."/>
            <person name="Hatada Y."/>
            <person name="Horiuchi J."/>
        </authorList>
    </citation>
    <scope>NUCLEOTIDE SEQUENCE [LARGE SCALE GENOMIC DNA]</scope>
    <source>
        <strain evidence="3">SY62</strain>
    </source>
</reference>
<dbReference type="CDD" id="cd02440">
    <property type="entry name" value="AdoMet_MTases"/>
    <property type="match status" value="1"/>
</dbReference>
<protein>
    <submittedName>
        <fullName evidence="2">Uncharacterized protein</fullName>
    </submittedName>
</protein>